<accession>A0A7X2J2M0</accession>
<dbReference type="InterPro" id="IPR048477">
    <property type="entry name" value="YceM-like_C"/>
</dbReference>
<dbReference type="SUPFAM" id="SSF55347">
    <property type="entry name" value="Glyceraldehyde-3-phosphate dehydrogenase-like, C-terminal domain"/>
    <property type="match status" value="1"/>
</dbReference>
<evidence type="ECO:0000313" key="3">
    <source>
        <dbReference type="EMBL" id="MRX74328.1"/>
    </source>
</evidence>
<dbReference type="Pfam" id="PF01408">
    <property type="entry name" value="GFO_IDH_MocA"/>
    <property type="match status" value="1"/>
</dbReference>
<sequence length="302" mass="34662">MNIGVIGIGDIAEKAYFPIYAMQREHHFHCFTRNTLTQKRIQEKYGFHIHYDLDSLLAVDLHAVMIHAATAAHEELIQRCLIAGIPVFVDKPVTDDIKTTGRILQYAKNEGVPLMAGFNRRFAPHYVKAEAMKEKNMILLQKNRRNLPGDLRTFVYDDYIHVLDTLLHHLGGEPDKWEVSGEWKGSMLASIVLTMKRERVTAIGIMNRDAGVNEEILEVVSPSGKMVVRNLSELFLKEGHYETKARTGDWTPTLEIRGFQAMVNTFFSAVEKKERMPMLVEEIMNTHNWCEKIIDKLEKNRG</sequence>
<dbReference type="PANTHER" id="PTHR43708">
    <property type="entry name" value="CONSERVED EXPRESSED OXIDOREDUCTASE (EUROFUNG)"/>
    <property type="match status" value="1"/>
</dbReference>
<evidence type="ECO:0000259" key="2">
    <source>
        <dbReference type="Pfam" id="PF21378"/>
    </source>
</evidence>
<dbReference type="Gene3D" id="3.40.50.720">
    <property type="entry name" value="NAD(P)-binding Rossmann-like Domain"/>
    <property type="match status" value="1"/>
</dbReference>
<dbReference type="AlphaFoldDB" id="A0A7X2J2M0"/>
<dbReference type="RefSeq" id="WP_343031647.1">
    <property type="nucleotide sequence ID" value="NZ_WKKI01000078.1"/>
</dbReference>
<evidence type="ECO:0000259" key="1">
    <source>
        <dbReference type="Pfam" id="PF01408"/>
    </source>
</evidence>
<dbReference type="PANTHER" id="PTHR43708:SF4">
    <property type="entry name" value="OXIDOREDUCTASE YCEM-RELATED"/>
    <property type="match status" value="1"/>
</dbReference>
<dbReference type="Proteomes" id="UP000448867">
    <property type="component" value="Unassembled WGS sequence"/>
</dbReference>
<dbReference type="Gene3D" id="3.30.360.10">
    <property type="entry name" value="Dihydrodipicolinate Reductase, domain 2"/>
    <property type="match status" value="1"/>
</dbReference>
<dbReference type="InterPro" id="IPR051317">
    <property type="entry name" value="Gfo/Idh/MocA_oxidoreduct"/>
</dbReference>
<proteinExistence type="predicted"/>
<protein>
    <submittedName>
        <fullName evidence="3">Gfo/Idh/MocA family oxidoreductase</fullName>
    </submittedName>
</protein>
<name>A0A7X2J2M0_9BACI</name>
<dbReference type="SUPFAM" id="SSF51735">
    <property type="entry name" value="NAD(P)-binding Rossmann-fold domains"/>
    <property type="match status" value="1"/>
</dbReference>
<feature type="domain" description="YceM-like C-terminal" evidence="2">
    <location>
        <begin position="124"/>
        <end position="234"/>
    </location>
</feature>
<gene>
    <name evidence="3" type="ORF">GJU40_19600</name>
</gene>
<comment type="caution">
    <text evidence="3">The sequence shown here is derived from an EMBL/GenBank/DDBJ whole genome shotgun (WGS) entry which is preliminary data.</text>
</comment>
<dbReference type="InterPro" id="IPR000683">
    <property type="entry name" value="Gfo/Idh/MocA-like_OxRdtase_N"/>
</dbReference>
<organism evidence="3 4">
    <name type="scientific">Metabacillus lacus</name>
    <dbReference type="NCBI Taxonomy" id="1983721"/>
    <lineage>
        <taxon>Bacteria</taxon>
        <taxon>Bacillati</taxon>
        <taxon>Bacillota</taxon>
        <taxon>Bacilli</taxon>
        <taxon>Bacillales</taxon>
        <taxon>Bacillaceae</taxon>
        <taxon>Metabacillus</taxon>
    </lineage>
</organism>
<dbReference type="Pfam" id="PF21378">
    <property type="entry name" value="YceM-like_C"/>
    <property type="match status" value="1"/>
</dbReference>
<keyword evidence="4" id="KW-1185">Reference proteome</keyword>
<reference evidence="3 4" key="1">
    <citation type="submission" date="2019-11" db="EMBL/GenBank/DDBJ databases">
        <title>Bacillus lacus genome.</title>
        <authorList>
            <person name="Allen C.J."/>
            <person name="Newman J.D."/>
        </authorList>
    </citation>
    <scope>NUCLEOTIDE SEQUENCE [LARGE SCALE GENOMIC DNA]</scope>
    <source>
        <strain evidence="3 4">KCTC 33946</strain>
    </source>
</reference>
<dbReference type="EMBL" id="WKKI01000078">
    <property type="protein sequence ID" value="MRX74328.1"/>
    <property type="molecule type" value="Genomic_DNA"/>
</dbReference>
<evidence type="ECO:0000313" key="4">
    <source>
        <dbReference type="Proteomes" id="UP000448867"/>
    </source>
</evidence>
<dbReference type="InterPro" id="IPR036291">
    <property type="entry name" value="NAD(P)-bd_dom_sf"/>
</dbReference>
<feature type="domain" description="Gfo/Idh/MocA-like oxidoreductase N-terminal" evidence="1">
    <location>
        <begin position="1"/>
        <end position="118"/>
    </location>
</feature>
<dbReference type="GO" id="GO:0000166">
    <property type="term" value="F:nucleotide binding"/>
    <property type="evidence" value="ECO:0007669"/>
    <property type="project" value="InterPro"/>
</dbReference>